<dbReference type="OrthoDB" id="1822491at2"/>
<evidence type="ECO:0000313" key="5">
    <source>
        <dbReference type="Proteomes" id="UP000295157"/>
    </source>
</evidence>
<dbReference type="InterPro" id="IPR002104">
    <property type="entry name" value="Integrase_catalytic"/>
</dbReference>
<dbReference type="GO" id="GO:0015074">
    <property type="term" value="P:DNA integration"/>
    <property type="evidence" value="ECO:0007669"/>
    <property type="project" value="InterPro"/>
</dbReference>
<dbReference type="GO" id="GO:0006310">
    <property type="term" value="P:DNA recombination"/>
    <property type="evidence" value="ECO:0007669"/>
    <property type="project" value="UniProtKB-KW"/>
</dbReference>
<dbReference type="AlphaFoldDB" id="A0A4R4NAN0"/>
<sequence length="188" mass="20638">MPGWRRRPGLVGTAAPAVPPPERRVRPGRRSGRRGCTPDAIEPRFRMLILLATFASLRWGELAALQRKNLDLDAGTIHVVGTTTELKDGSVTIGPPKSEAGKRLVSIPATLLPDLREHMETYAEKGEHGHVFVGPKGAKLRRANFARVWAAALKKAELGGFHFHDLRHGHGRSRRALETIKARAGIHP</sequence>
<protein>
    <submittedName>
        <fullName evidence="4">Site-specific integrase</fullName>
    </submittedName>
</protein>
<dbReference type="InterPro" id="IPR013762">
    <property type="entry name" value="Integrase-like_cat_sf"/>
</dbReference>
<evidence type="ECO:0000256" key="2">
    <source>
        <dbReference type="SAM" id="MobiDB-lite"/>
    </source>
</evidence>
<dbReference type="Proteomes" id="UP000295157">
    <property type="component" value="Unassembled WGS sequence"/>
</dbReference>
<name>A0A4R4NAN0_9ACTN</name>
<proteinExistence type="predicted"/>
<dbReference type="GO" id="GO:0003677">
    <property type="term" value="F:DNA binding"/>
    <property type="evidence" value="ECO:0007669"/>
    <property type="project" value="InterPro"/>
</dbReference>
<comment type="caution">
    <text evidence="4">The sequence shown here is derived from an EMBL/GenBank/DDBJ whole genome shotgun (WGS) entry which is preliminary data.</text>
</comment>
<reference evidence="4 5" key="1">
    <citation type="submission" date="2019-02" db="EMBL/GenBank/DDBJ databases">
        <title>Draft genome sequences of novel Actinobacteria.</title>
        <authorList>
            <person name="Sahin N."/>
            <person name="Ay H."/>
            <person name="Saygin H."/>
        </authorList>
    </citation>
    <scope>NUCLEOTIDE SEQUENCE [LARGE SCALE GENOMIC DNA]</scope>
    <source>
        <strain evidence="4 5">KC201</strain>
    </source>
</reference>
<dbReference type="EMBL" id="SMJZ01000097">
    <property type="protein sequence ID" value="TDC04057.1"/>
    <property type="molecule type" value="Genomic_DNA"/>
</dbReference>
<gene>
    <name evidence="4" type="ORF">E1267_23970</name>
</gene>
<feature type="domain" description="Tyr recombinase" evidence="3">
    <location>
        <begin position="14"/>
        <end position="188"/>
    </location>
</feature>
<evidence type="ECO:0000259" key="3">
    <source>
        <dbReference type="PROSITE" id="PS51898"/>
    </source>
</evidence>
<dbReference type="Gene3D" id="1.10.443.10">
    <property type="entry name" value="Intergrase catalytic core"/>
    <property type="match status" value="1"/>
</dbReference>
<feature type="region of interest" description="Disordered" evidence="2">
    <location>
        <begin position="1"/>
        <end position="38"/>
    </location>
</feature>
<accession>A0A4R4NAN0</accession>
<evidence type="ECO:0000256" key="1">
    <source>
        <dbReference type="ARBA" id="ARBA00023172"/>
    </source>
</evidence>
<keyword evidence="1" id="KW-0233">DNA recombination</keyword>
<dbReference type="Pfam" id="PF00589">
    <property type="entry name" value="Phage_integrase"/>
    <property type="match status" value="1"/>
</dbReference>
<dbReference type="CDD" id="cd01189">
    <property type="entry name" value="INT_ICEBs1_C_like"/>
    <property type="match status" value="1"/>
</dbReference>
<dbReference type="SUPFAM" id="SSF56349">
    <property type="entry name" value="DNA breaking-rejoining enzymes"/>
    <property type="match status" value="1"/>
</dbReference>
<organism evidence="4 5">
    <name type="scientific">Nonomuraea longispora</name>
    <dbReference type="NCBI Taxonomy" id="1848320"/>
    <lineage>
        <taxon>Bacteria</taxon>
        <taxon>Bacillati</taxon>
        <taxon>Actinomycetota</taxon>
        <taxon>Actinomycetes</taxon>
        <taxon>Streptosporangiales</taxon>
        <taxon>Streptosporangiaceae</taxon>
        <taxon>Nonomuraea</taxon>
    </lineage>
</organism>
<keyword evidence="5" id="KW-1185">Reference proteome</keyword>
<evidence type="ECO:0000313" key="4">
    <source>
        <dbReference type="EMBL" id="TDC04057.1"/>
    </source>
</evidence>
<dbReference type="PROSITE" id="PS51898">
    <property type="entry name" value="TYR_RECOMBINASE"/>
    <property type="match status" value="1"/>
</dbReference>
<dbReference type="InterPro" id="IPR011010">
    <property type="entry name" value="DNA_brk_join_enz"/>
</dbReference>